<feature type="transmembrane region" description="Helical" evidence="2">
    <location>
        <begin position="21"/>
        <end position="43"/>
    </location>
</feature>
<organism evidence="3 4">
    <name type="scientific">Streptomyces roseolus</name>
    <dbReference type="NCBI Taxonomy" id="67358"/>
    <lineage>
        <taxon>Bacteria</taxon>
        <taxon>Bacillati</taxon>
        <taxon>Actinomycetota</taxon>
        <taxon>Actinomycetes</taxon>
        <taxon>Kitasatosporales</taxon>
        <taxon>Streptomycetaceae</taxon>
        <taxon>Streptomyces</taxon>
    </lineage>
</organism>
<reference evidence="3 4" key="1">
    <citation type="submission" date="2023-10" db="EMBL/GenBank/DDBJ databases">
        <authorList>
            <person name="Wang X.X."/>
        </authorList>
    </citation>
    <scope>NUCLEOTIDE SEQUENCE [LARGE SCALE GENOMIC DNA]</scope>
    <source>
        <strain evidence="3 4">NBRC 12816</strain>
    </source>
</reference>
<dbReference type="InterPro" id="IPR039708">
    <property type="entry name" value="MT1774/Rv1733c-like"/>
</dbReference>
<comment type="caution">
    <text evidence="3">The sequence shown here is derived from an EMBL/GenBank/DDBJ whole genome shotgun (WGS) entry which is preliminary data.</text>
</comment>
<keyword evidence="2" id="KW-0812">Transmembrane</keyword>
<feature type="transmembrane region" description="Helical" evidence="2">
    <location>
        <begin position="138"/>
        <end position="159"/>
    </location>
</feature>
<sequence>MDDHKRSEPRPTPSGRGRGGRAALILVLTISLICGALAAASLWSAGAKADRELAAHRHHVRATTTGPAKDPPAATRHGSTPRALAPAVWEQPDHVRRSGTVHVPPGTPQGNTVTIWVDDNGTPARPPGSAADRALTSLSGGSVATASVGAIGAGVLVLVRRRTEARRLAVWEQEWEQVEPVWSGRLRRGKAPGTDDD</sequence>
<protein>
    <submittedName>
        <fullName evidence="3">Uncharacterized protein</fullName>
    </submittedName>
</protein>
<dbReference type="PANTHER" id="PTHR42305:SF1">
    <property type="entry name" value="MEMBRANE PROTEIN RV1733C-RELATED"/>
    <property type="match status" value="1"/>
</dbReference>
<gene>
    <name evidence="3" type="ORF">R2363_30120</name>
</gene>
<name>A0ABU4KF55_9ACTN</name>
<accession>A0ABU4KF55</accession>
<dbReference type="EMBL" id="JAWJZF010000492">
    <property type="protein sequence ID" value="MDX2296423.1"/>
    <property type="molecule type" value="Genomic_DNA"/>
</dbReference>
<proteinExistence type="predicted"/>
<keyword evidence="2" id="KW-1133">Transmembrane helix</keyword>
<dbReference type="RefSeq" id="WP_319012588.1">
    <property type="nucleotide sequence ID" value="NZ_JAWJZF010000492.1"/>
</dbReference>
<feature type="region of interest" description="Disordered" evidence="1">
    <location>
        <begin position="54"/>
        <end position="82"/>
    </location>
</feature>
<evidence type="ECO:0000256" key="2">
    <source>
        <dbReference type="SAM" id="Phobius"/>
    </source>
</evidence>
<evidence type="ECO:0000313" key="4">
    <source>
        <dbReference type="Proteomes" id="UP001278571"/>
    </source>
</evidence>
<keyword evidence="4" id="KW-1185">Reference proteome</keyword>
<dbReference type="PANTHER" id="PTHR42305">
    <property type="entry name" value="MEMBRANE PROTEIN RV1733C-RELATED"/>
    <property type="match status" value="1"/>
</dbReference>
<dbReference type="Proteomes" id="UP001278571">
    <property type="component" value="Unassembled WGS sequence"/>
</dbReference>
<evidence type="ECO:0000313" key="3">
    <source>
        <dbReference type="EMBL" id="MDX2296423.1"/>
    </source>
</evidence>
<keyword evidence="2" id="KW-0472">Membrane</keyword>
<evidence type="ECO:0000256" key="1">
    <source>
        <dbReference type="SAM" id="MobiDB-lite"/>
    </source>
</evidence>